<sequence>MLRIVFLKIQLLDFKVNLRLLLPFFDSPSIALQTIKTIDSPGYDGLTS</sequence>
<comment type="caution">
    <text evidence="1">The sequence shown here is derived from an EMBL/GenBank/DDBJ whole genome shotgun (WGS) entry which is preliminary data.</text>
</comment>
<keyword evidence="2" id="KW-1185">Reference proteome</keyword>
<organism evidence="1 2">
    <name type="scientific">Rubroshorea leprosula</name>
    <dbReference type="NCBI Taxonomy" id="152421"/>
    <lineage>
        <taxon>Eukaryota</taxon>
        <taxon>Viridiplantae</taxon>
        <taxon>Streptophyta</taxon>
        <taxon>Embryophyta</taxon>
        <taxon>Tracheophyta</taxon>
        <taxon>Spermatophyta</taxon>
        <taxon>Magnoliopsida</taxon>
        <taxon>eudicotyledons</taxon>
        <taxon>Gunneridae</taxon>
        <taxon>Pentapetalae</taxon>
        <taxon>rosids</taxon>
        <taxon>malvids</taxon>
        <taxon>Malvales</taxon>
        <taxon>Dipterocarpaceae</taxon>
        <taxon>Rubroshorea</taxon>
    </lineage>
</organism>
<dbReference type="AlphaFoldDB" id="A0AAV5LS06"/>
<gene>
    <name evidence="1" type="ORF">SLEP1_g47872</name>
</gene>
<accession>A0AAV5LS06</accession>
<evidence type="ECO:0000313" key="1">
    <source>
        <dbReference type="EMBL" id="GKV40204.1"/>
    </source>
</evidence>
<dbReference type="Proteomes" id="UP001054252">
    <property type="component" value="Unassembled WGS sequence"/>
</dbReference>
<proteinExistence type="predicted"/>
<reference evidence="1 2" key="1">
    <citation type="journal article" date="2021" name="Commun. Biol.">
        <title>The genome of Shorea leprosula (Dipterocarpaceae) highlights the ecological relevance of drought in aseasonal tropical rainforests.</title>
        <authorList>
            <person name="Ng K.K.S."/>
            <person name="Kobayashi M.J."/>
            <person name="Fawcett J.A."/>
            <person name="Hatakeyama M."/>
            <person name="Paape T."/>
            <person name="Ng C.H."/>
            <person name="Ang C.C."/>
            <person name="Tnah L.H."/>
            <person name="Lee C.T."/>
            <person name="Nishiyama T."/>
            <person name="Sese J."/>
            <person name="O'Brien M.J."/>
            <person name="Copetti D."/>
            <person name="Mohd Noor M.I."/>
            <person name="Ong R.C."/>
            <person name="Putra M."/>
            <person name="Sireger I.Z."/>
            <person name="Indrioko S."/>
            <person name="Kosugi Y."/>
            <person name="Izuno A."/>
            <person name="Isagi Y."/>
            <person name="Lee S.L."/>
            <person name="Shimizu K.K."/>
        </authorList>
    </citation>
    <scope>NUCLEOTIDE SEQUENCE [LARGE SCALE GENOMIC DNA]</scope>
    <source>
        <strain evidence="1">214</strain>
    </source>
</reference>
<dbReference type="EMBL" id="BPVZ01000139">
    <property type="protein sequence ID" value="GKV40204.1"/>
    <property type="molecule type" value="Genomic_DNA"/>
</dbReference>
<evidence type="ECO:0000313" key="2">
    <source>
        <dbReference type="Proteomes" id="UP001054252"/>
    </source>
</evidence>
<name>A0AAV5LS06_9ROSI</name>
<protein>
    <submittedName>
        <fullName evidence="1">Uncharacterized protein</fullName>
    </submittedName>
</protein>